<gene>
    <name evidence="2" type="ORF">GCM10009836_60910</name>
</gene>
<dbReference type="Proteomes" id="UP001500449">
    <property type="component" value="Unassembled WGS sequence"/>
</dbReference>
<keyword evidence="3" id="KW-1185">Reference proteome</keyword>
<feature type="region of interest" description="Disordered" evidence="1">
    <location>
        <begin position="111"/>
        <end position="194"/>
    </location>
</feature>
<evidence type="ECO:0000313" key="2">
    <source>
        <dbReference type="EMBL" id="GAA1871843.1"/>
    </source>
</evidence>
<reference evidence="2 3" key="1">
    <citation type="journal article" date="2019" name="Int. J. Syst. Evol. Microbiol.">
        <title>The Global Catalogue of Microorganisms (GCM) 10K type strain sequencing project: providing services to taxonomists for standard genome sequencing and annotation.</title>
        <authorList>
            <consortium name="The Broad Institute Genomics Platform"/>
            <consortium name="The Broad Institute Genome Sequencing Center for Infectious Disease"/>
            <person name="Wu L."/>
            <person name="Ma J."/>
        </authorList>
    </citation>
    <scope>NUCLEOTIDE SEQUENCE [LARGE SCALE GENOMIC DNA]</scope>
    <source>
        <strain evidence="2 3">JCM 16009</strain>
    </source>
</reference>
<accession>A0ABN2NNK4</accession>
<dbReference type="RefSeq" id="WP_344424891.1">
    <property type="nucleotide sequence ID" value="NZ_BAAAQK010000025.1"/>
</dbReference>
<feature type="compositionally biased region" description="Basic and acidic residues" evidence="1">
    <location>
        <begin position="29"/>
        <end position="43"/>
    </location>
</feature>
<feature type="region of interest" description="Disordered" evidence="1">
    <location>
        <begin position="1"/>
        <end position="43"/>
    </location>
</feature>
<evidence type="ECO:0000256" key="1">
    <source>
        <dbReference type="SAM" id="MobiDB-lite"/>
    </source>
</evidence>
<feature type="compositionally biased region" description="Basic and acidic residues" evidence="1">
    <location>
        <begin position="183"/>
        <end position="194"/>
    </location>
</feature>
<proteinExistence type="predicted"/>
<name>A0ABN2NNK4_9PSEU</name>
<feature type="compositionally biased region" description="Basic and acidic residues" evidence="1">
    <location>
        <begin position="1"/>
        <end position="22"/>
    </location>
</feature>
<protein>
    <submittedName>
        <fullName evidence="2">Uncharacterized protein</fullName>
    </submittedName>
</protein>
<feature type="compositionally biased region" description="Polar residues" evidence="1">
    <location>
        <begin position="158"/>
        <end position="182"/>
    </location>
</feature>
<comment type="caution">
    <text evidence="2">The sequence shown here is derived from an EMBL/GenBank/DDBJ whole genome shotgun (WGS) entry which is preliminary data.</text>
</comment>
<organism evidence="2 3">
    <name type="scientific">Pseudonocardia ailaonensis</name>
    <dbReference type="NCBI Taxonomy" id="367279"/>
    <lineage>
        <taxon>Bacteria</taxon>
        <taxon>Bacillati</taxon>
        <taxon>Actinomycetota</taxon>
        <taxon>Actinomycetes</taxon>
        <taxon>Pseudonocardiales</taxon>
        <taxon>Pseudonocardiaceae</taxon>
        <taxon>Pseudonocardia</taxon>
    </lineage>
</organism>
<sequence>MDVGDPARRQPDCGESVRDVGCERGGGPHRGEDDPAGRDECVDDPVENRAVDRALPGVGQGARRAREHLGEDLRSPVAHRDLLRKAVRDRTAVPGQAHLEVLESLEVQPLAEPDPTEVADAAASSVTDISKAPAGSASTIRATRCSAGEKPLERLRMSSASPAPSVGRTASCSSIDSVVTQRKLSDRPEHVRMT</sequence>
<evidence type="ECO:0000313" key="3">
    <source>
        <dbReference type="Proteomes" id="UP001500449"/>
    </source>
</evidence>
<dbReference type="EMBL" id="BAAAQK010000025">
    <property type="protein sequence ID" value="GAA1871843.1"/>
    <property type="molecule type" value="Genomic_DNA"/>
</dbReference>